<dbReference type="InterPro" id="IPR010978">
    <property type="entry name" value="tRNA-bd_arm"/>
</dbReference>
<comment type="catalytic activity">
    <reaction evidence="10 12">
        <text>tRNA(Sec) + L-serine + ATP = L-seryl-tRNA(Sec) + AMP + diphosphate + H(+)</text>
        <dbReference type="Rhea" id="RHEA:42580"/>
        <dbReference type="Rhea" id="RHEA-COMP:9742"/>
        <dbReference type="Rhea" id="RHEA-COMP:10128"/>
        <dbReference type="ChEBI" id="CHEBI:15378"/>
        <dbReference type="ChEBI" id="CHEBI:30616"/>
        <dbReference type="ChEBI" id="CHEBI:33019"/>
        <dbReference type="ChEBI" id="CHEBI:33384"/>
        <dbReference type="ChEBI" id="CHEBI:78442"/>
        <dbReference type="ChEBI" id="CHEBI:78533"/>
        <dbReference type="ChEBI" id="CHEBI:456215"/>
        <dbReference type="EC" id="6.1.1.11"/>
    </reaction>
</comment>
<dbReference type="GO" id="GO:0004828">
    <property type="term" value="F:serine-tRNA ligase activity"/>
    <property type="evidence" value="ECO:0007669"/>
    <property type="project" value="UniProtKB-UniRule"/>
</dbReference>
<dbReference type="PANTHER" id="PTHR43697">
    <property type="entry name" value="SERYL-TRNA SYNTHETASE"/>
    <property type="match status" value="1"/>
</dbReference>
<evidence type="ECO:0000256" key="1">
    <source>
        <dbReference type="ARBA" id="ARBA00004496"/>
    </source>
</evidence>
<dbReference type="RefSeq" id="WP_353438362.1">
    <property type="nucleotide sequence ID" value="NZ_CP099959.1"/>
</dbReference>
<comment type="domain">
    <text evidence="12">Consists of two distinct domains, a catalytic core and a N-terminal extension that is involved in tRNA binding.</text>
</comment>
<dbReference type="GO" id="GO:0005524">
    <property type="term" value="F:ATP binding"/>
    <property type="evidence" value="ECO:0007669"/>
    <property type="project" value="UniProtKB-UniRule"/>
</dbReference>
<comment type="subunit">
    <text evidence="12">Homodimer. The tRNA molecule binds across the dimer.</text>
</comment>
<dbReference type="GO" id="GO:0016260">
    <property type="term" value="P:selenocysteine biosynthetic process"/>
    <property type="evidence" value="ECO:0007669"/>
    <property type="project" value="UniProtKB-UniRule"/>
</dbReference>
<dbReference type="InterPro" id="IPR042103">
    <property type="entry name" value="SerRS_1_N_sf"/>
</dbReference>
<keyword evidence="8 12" id="KW-0648">Protein biosynthesis</keyword>
<dbReference type="GO" id="GO:0005737">
    <property type="term" value="C:cytoplasm"/>
    <property type="evidence" value="ECO:0007669"/>
    <property type="project" value="UniProtKB-SubCell"/>
</dbReference>
<proteinExistence type="inferred from homology"/>
<dbReference type="Pfam" id="PF02403">
    <property type="entry name" value="Seryl_tRNA_N"/>
    <property type="match status" value="1"/>
</dbReference>
<feature type="coiled-coil region" evidence="15">
    <location>
        <begin position="30"/>
        <end position="57"/>
    </location>
</feature>
<evidence type="ECO:0000256" key="4">
    <source>
        <dbReference type="ARBA" id="ARBA00022490"/>
    </source>
</evidence>
<keyword evidence="7 12" id="KW-0067">ATP-binding</keyword>
<evidence type="ECO:0000256" key="11">
    <source>
        <dbReference type="ARBA" id="ARBA00048823"/>
    </source>
</evidence>
<evidence type="ECO:0000313" key="17">
    <source>
        <dbReference type="EMBL" id="XCC57332.1"/>
    </source>
</evidence>
<dbReference type="GO" id="GO:0006434">
    <property type="term" value="P:seryl-tRNA aminoacylation"/>
    <property type="evidence" value="ECO:0007669"/>
    <property type="project" value="UniProtKB-UniRule"/>
</dbReference>
<dbReference type="InterPro" id="IPR002314">
    <property type="entry name" value="aa-tRNA-synt_IIb"/>
</dbReference>
<dbReference type="EMBL" id="CP099959">
    <property type="protein sequence ID" value="XCC57332.1"/>
    <property type="molecule type" value="Genomic_DNA"/>
</dbReference>
<comment type="caution">
    <text evidence="12">Lacks conserved residue(s) required for the propagation of feature annotation.</text>
</comment>
<dbReference type="InterPro" id="IPR033729">
    <property type="entry name" value="SerRS_core"/>
</dbReference>
<dbReference type="EC" id="6.1.1.11" evidence="12"/>
<sequence length="437" mass="48883">MLDPQLLRKDLESVKTRLATRKFELDTSLFTQLESERKQLQGRTEELQAKRNQLAKAIGMKKGKGEDATTELAESATVNKELETSASRLSVLQDEIKDFLLGIPNMPDESVPVGKTADENKEMKSWGKPTQFEFTPKDHVDLGTPIGLDFSSATKISGARFVVLKGNAAKLHRALAQFMLDVHTSQHGYQEVYVPYMVNADSMHGTGQLPKFEADLFKVPRKMGGEHPDDGAERLENFYLIPTAEVPVTNLVRDEIISADQLPLKYVAHTPCFRSEAGSYGRDVRGMIRQHQFDKVELVHISKPENSMQALEELTAHAEKILELLELPYRRMLLCTGDMGFGSTKTYDLEVWIPSQNAYREISSCSNMGDFQARRMQARYKVGQNKPELLHTLNGSGLAVGRTGVAILENFQQADGSIKIPKVLQPYMGGLEVIRSL</sequence>
<keyword evidence="9 12" id="KW-0030">Aminoacyl-tRNA synthetase</keyword>
<evidence type="ECO:0000256" key="7">
    <source>
        <dbReference type="ARBA" id="ARBA00022840"/>
    </source>
</evidence>
<feature type="binding site" evidence="12 14">
    <location>
        <begin position="274"/>
        <end position="276"/>
    </location>
    <ligand>
        <name>ATP</name>
        <dbReference type="ChEBI" id="CHEBI:30616"/>
    </ligand>
</feature>
<comment type="pathway">
    <text evidence="2 12">Aminoacyl-tRNA biosynthesis; selenocysteinyl-tRNA(Sec) biosynthesis; L-seryl-tRNA(Sec) from L-serine and tRNA(Sec): step 1/1.</text>
</comment>
<comment type="catalytic activity">
    <reaction evidence="11 12">
        <text>tRNA(Ser) + L-serine + ATP = L-seryl-tRNA(Ser) + AMP + diphosphate + H(+)</text>
        <dbReference type="Rhea" id="RHEA:12292"/>
        <dbReference type="Rhea" id="RHEA-COMP:9669"/>
        <dbReference type="Rhea" id="RHEA-COMP:9703"/>
        <dbReference type="ChEBI" id="CHEBI:15378"/>
        <dbReference type="ChEBI" id="CHEBI:30616"/>
        <dbReference type="ChEBI" id="CHEBI:33019"/>
        <dbReference type="ChEBI" id="CHEBI:33384"/>
        <dbReference type="ChEBI" id="CHEBI:78442"/>
        <dbReference type="ChEBI" id="CHEBI:78533"/>
        <dbReference type="ChEBI" id="CHEBI:456215"/>
        <dbReference type="EC" id="6.1.1.11"/>
    </reaction>
</comment>
<evidence type="ECO:0000256" key="2">
    <source>
        <dbReference type="ARBA" id="ARBA00005045"/>
    </source>
</evidence>
<comment type="similarity">
    <text evidence="3 12">Belongs to the class-II aminoacyl-tRNA synthetase family. Type-1 seryl-tRNA synthetase subfamily.</text>
</comment>
<evidence type="ECO:0000256" key="3">
    <source>
        <dbReference type="ARBA" id="ARBA00010728"/>
    </source>
</evidence>
<comment type="subcellular location">
    <subcellularLocation>
        <location evidence="1 12">Cytoplasm</location>
    </subcellularLocation>
</comment>
<dbReference type="CDD" id="cd00770">
    <property type="entry name" value="SerRS_core"/>
    <property type="match status" value="1"/>
</dbReference>
<feature type="binding site" evidence="13">
    <location>
        <position position="243"/>
    </location>
    <ligand>
        <name>L-serine</name>
        <dbReference type="ChEBI" id="CHEBI:33384"/>
    </ligand>
</feature>
<evidence type="ECO:0000256" key="12">
    <source>
        <dbReference type="HAMAP-Rule" id="MF_00176"/>
    </source>
</evidence>
<feature type="binding site" evidence="13">
    <location>
        <position position="394"/>
    </location>
    <ligand>
        <name>L-serine</name>
        <dbReference type="ChEBI" id="CHEBI:33384"/>
    </ligand>
</feature>
<organism evidence="17">
    <name type="scientific">Polynucleobacter sp. UK-FUSCHL-C3</name>
    <dbReference type="NCBI Taxonomy" id="2955208"/>
    <lineage>
        <taxon>Bacteria</taxon>
        <taxon>Pseudomonadati</taxon>
        <taxon>Pseudomonadota</taxon>
        <taxon>Betaproteobacteria</taxon>
        <taxon>Burkholderiales</taxon>
        <taxon>Burkholderiaceae</taxon>
        <taxon>Polynucleobacter</taxon>
    </lineage>
</organism>
<name>A0AAU8A267_9BURK</name>
<evidence type="ECO:0000256" key="8">
    <source>
        <dbReference type="ARBA" id="ARBA00022917"/>
    </source>
</evidence>
<keyword evidence="6 12" id="KW-0547">Nucleotide-binding</keyword>
<dbReference type="HAMAP" id="MF_00176">
    <property type="entry name" value="Ser_tRNA_synth_type1"/>
    <property type="match status" value="1"/>
</dbReference>
<keyword evidence="4 12" id="KW-0963">Cytoplasm</keyword>
<protein>
    <recommendedName>
        <fullName evidence="12">Serine--tRNA ligase</fullName>
        <ecNumber evidence="12">6.1.1.11</ecNumber>
    </recommendedName>
    <alternativeName>
        <fullName evidence="12">Seryl-tRNA synthetase</fullName>
        <shortName evidence="12">SerRS</shortName>
    </alternativeName>
    <alternativeName>
        <fullName evidence="12">Seryl-tRNA(Ser/Sec) synthetase</fullName>
    </alternativeName>
</protein>
<dbReference type="Pfam" id="PF00587">
    <property type="entry name" value="tRNA-synt_2b"/>
    <property type="match status" value="1"/>
</dbReference>
<dbReference type="SUPFAM" id="SSF46589">
    <property type="entry name" value="tRNA-binding arm"/>
    <property type="match status" value="1"/>
</dbReference>
<evidence type="ECO:0000256" key="6">
    <source>
        <dbReference type="ARBA" id="ARBA00022741"/>
    </source>
</evidence>
<evidence type="ECO:0000256" key="9">
    <source>
        <dbReference type="ARBA" id="ARBA00023146"/>
    </source>
</evidence>
<evidence type="ECO:0000256" key="10">
    <source>
        <dbReference type="ARBA" id="ARBA00047929"/>
    </source>
</evidence>
<gene>
    <name evidence="12 17" type="primary">serS</name>
    <name evidence="17" type="ORF">NKE59_07490</name>
</gene>
<feature type="binding site" evidence="12">
    <location>
        <position position="396"/>
    </location>
    <ligand>
        <name>L-serine</name>
        <dbReference type="ChEBI" id="CHEBI:33384"/>
    </ligand>
</feature>
<dbReference type="SUPFAM" id="SSF55681">
    <property type="entry name" value="Class II aaRS and biotin synthetases"/>
    <property type="match status" value="1"/>
</dbReference>
<feature type="binding site" evidence="12 14">
    <location>
        <begin position="361"/>
        <end position="364"/>
    </location>
    <ligand>
        <name>ATP</name>
        <dbReference type="ChEBI" id="CHEBI:30616"/>
    </ligand>
</feature>
<dbReference type="InterPro" id="IPR015866">
    <property type="entry name" value="Ser-tRNA-synth_1_N"/>
</dbReference>
<dbReference type="Gene3D" id="3.30.930.10">
    <property type="entry name" value="Bira Bifunctional Protein, Domain 2"/>
    <property type="match status" value="1"/>
</dbReference>
<evidence type="ECO:0000259" key="16">
    <source>
        <dbReference type="PROSITE" id="PS50862"/>
    </source>
</evidence>
<comment type="function">
    <text evidence="12">Catalyzes the attachment of serine to tRNA(Ser). Is also able to aminoacylate tRNA(Sec) with serine, to form the misacylated tRNA L-seryl-tRNA(Sec), which will be further converted into selenocysteinyl-tRNA(Sec).</text>
</comment>
<keyword evidence="5 12" id="KW-0436">Ligase</keyword>
<feature type="binding site" evidence="12">
    <location>
        <begin position="243"/>
        <end position="245"/>
    </location>
    <ligand>
        <name>L-serine</name>
        <dbReference type="ChEBI" id="CHEBI:33384"/>
    </ligand>
</feature>
<evidence type="ECO:0000256" key="14">
    <source>
        <dbReference type="PIRSR" id="PIRSR001529-2"/>
    </source>
</evidence>
<dbReference type="Gene3D" id="1.10.287.40">
    <property type="entry name" value="Serine-tRNA synthetase, tRNA binding domain"/>
    <property type="match status" value="1"/>
</dbReference>
<reference evidence="17" key="1">
    <citation type="submission" date="2022-06" db="EMBL/GenBank/DDBJ databases">
        <title>New Polynucleobacter species.</title>
        <authorList>
            <person name="Hahn M.W."/>
        </authorList>
    </citation>
    <scope>NUCLEOTIDE SEQUENCE</scope>
    <source>
        <strain evidence="17">UK-FUSCHL-C3</strain>
    </source>
</reference>
<feature type="binding site" evidence="13">
    <location>
        <position position="274"/>
    </location>
    <ligand>
        <name>L-serine</name>
        <dbReference type="ChEBI" id="CHEBI:33384"/>
    </ligand>
</feature>
<feature type="binding site" evidence="12 13">
    <location>
        <position position="297"/>
    </location>
    <ligand>
        <name>L-serine</name>
        <dbReference type="ChEBI" id="CHEBI:33384"/>
    </ligand>
</feature>
<dbReference type="PANTHER" id="PTHR43697:SF1">
    <property type="entry name" value="SERINE--TRNA LIGASE"/>
    <property type="match status" value="1"/>
</dbReference>
<dbReference type="PRINTS" id="PR00981">
    <property type="entry name" value="TRNASYNTHSER"/>
</dbReference>
<evidence type="ECO:0000256" key="5">
    <source>
        <dbReference type="ARBA" id="ARBA00022598"/>
    </source>
</evidence>
<accession>A0AAU8A267</accession>
<dbReference type="InterPro" id="IPR006195">
    <property type="entry name" value="aa-tRNA-synth_II"/>
</dbReference>
<dbReference type="InterPro" id="IPR002317">
    <property type="entry name" value="Ser-tRNA-ligase_type_1"/>
</dbReference>
<dbReference type="InterPro" id="IPR045864">
    <property type="entry name" value="aa-tRNA-synth_II/BPL/LPL"/>
</dbReference>
<dbReference type="NCBIfam" id="TIGR00414">
    <property type="entry name" value="serS"/>
    <property type="match status" value="1"/>
</dbReference>
<dbReference type="PIRSF" id="PIRSF001529">
    <property type="entry name" value="Ser-tRNA-synth_IIa"/>
    <property type="match status" value="1"/>
</dbReference>
<feature type="domain" description="Aminoacyl-transfer RNA synthetases class-II family profile" evidence="16">
    <location>
        <begin position="138"/>
        <end position="421"/>
    </location>
</feature>
<keyword evidence="15" id="KW-0175">Coiled coil</keyword>
<evidence type="ECO:0000256" key="13">
    <source>
        <dbReference type="PIRSR" id="PIRSR001529-1"/>
    </source>
</evidence>
<dbReference type="PROSITE" id="PS50862">
    <property type="entry name" value="AA_TRNA_LIGASE_II"/>
    <property type="match status" value="1"/>
</dbReference>
<dbReference type="AlphaFoldDB" id="A0AAU8A267"/>
<evidence type="ECO:0000256" key="15">
    <source>
        <dbReference type="SAM" id="Coils"/>
    </source>
</evidence>